<dbReference type="EMBL" id="LILB01000001">
    <property type="protein sequence ID" value="KOO52213.1"/>
    <property type="molecule type" value="Genomic_DNA"/>
</dbReference>
<keyword evidence="1" id="KW-0812">Transmembrane</keyword>
<protein>
    <recommendedName>
        <fullName evidence="4">Stage IV sporulation protein</fullName>
    </recommendedName>
</protein>
<keyword evidence="1" id="KW-0472">Membrane</keyword>
<dbReference type="OrthoDB" id="1640349at2"/>
<evidence type="ECO:0000313" key="2">
    <source>
        <dbReference type="EMBL" id="KOO52213.1"/>
    </source>
</evidence>
<gene>
    <name evidence="2" type="ORF">AMD00_07345</name>
</gene>
<dbReference type="STRING" id="263475.AMD00_07345"/>
<evidence type="ECO:0008006" key="4">
    <source>
        <dbReference type="Google" id="ProtNLM"/>
    </source>
</evidence>
<dbReference type="RefSeq" id="WP_053416386.1">
    <property type="nucleotide sequence ID" value="NZ_JBHVNE010000003.1"/>
</dbReference>
<sequence length="374" mass="43539">MQRHGWNNRKLELEVALNDRLPGFLRALAKANIPLKKVKTTKNYVTFQTTRKHLPMIRKLRRKHHMRITIDWLDEEVILRNEWIVHIGLLLLFLVPLCASQFIWSVDIDASTPEQEEELQKSLYILQISPPFLKRKLPDETVIRQQILQDQRELSWVHINQQGSHLTFSPIPSPKLDTEIEKKEQPSHLIAKKSGVITHFNLTKGERVVEENKAVYTGDLLVTGILKQGEKEIVYGAEGEVFADYWIEASFSLPKKVEYEVPGERHYELKWKKDKKKKDGDWQTVKLPKWLAKYVDLSVTQQGITRELILDEQSVEKVLLPLLHQKYVNELPPKTVMKREKLLQVAIDNDTVKGKVLFLVNENIAVKQAIYQGD</sequence>
<dbReference type="Proteomes" id="UP000036867">
    <property type="component" value="Unassembled WGS sequence"/>
</dbReference>
<feature type="transmembrane region" description="Helical" evidence="1">
    <location>
        <begin position="83"/>
        <end position="104"/>
    </location>
</feature>
<reference evidence="3" key="1">
    <citation type="submission" date="2015-08" db="EMBL/GenBank/DDBJ databases">
        <title>Fjat-10028 dsm 16317.</title>
        <authorList>
            <person name="Liu B."/>
            <person name="Wang J."/>
            <person name="Zhu Y."/>
            <person name="Liu G."/>
            <person name="Chen Q."/>
            <person name="Chen Z."/>
            <person name="Lan J."/>
            <person name="Che J."/>
            <person name="Ge C."/>
            <person name="Shi H."/>
            <person name="Pan Z."/>
            <person name="Liu X."/>
        </authorList>
    </citation>
    <scope>NUCLEOTIDE SEQUENCE [LARGE SCALE GENOMIC DNA]</scope>
    <source>
        <strain evidence="3">DSM 16317</strain>
    </source>
</reference>
<dbReference type="GeneID" id="301135916"/>
<keyword evidence="3" id="KW-1185">Reference proteome</keyword>
<dbReference type="PATRIC" id="fig|263475.3.peg.1922"/>
<comment type="caution">
    <text evidence="2">The sequence shown here is derived from an EMBL/GenBank/DDBJ whole genome shotgun (WGS) entry which is preliminary data.</text>
</comment>
<name>A0A0M0LNB8_9BACL</name>
<dbReference type="InterPro" id="IPR010690">
    <property type="entry name" value="YqfD"/>
</dbReference>
<accession>A0A0M0LNB8</accession>
<dbReference type="Pfam" id="PF06898">
    <property type="entry name" value="YqfD"/>
    <property type="match status" value="1"/>
</dbReference>
<proteinExistence type="predicted"/>
<evidence type="ECO:0000256" key="1">
    <source>
        <dbReference type="SAM" id="Phobius"/>
    </source>
</evidence>
<evidence type="ECO:0000313" key="3">
    <source>
        <dbReference type="Proteomes" id="UP000036867"/>
    </source>
</evidence>
<organism evidence="2 3">
    <name type="scientific">Viridibacillus arvi</name>
    <dbReference type="NCBI Taxonomy" id="263475"/>
    <lineage>
        <taxon>Bacteria</taxon>
        <taxon>Bacillati</taxon>
        <taxon>Bacillota</taxon>
        <taxon>Bacilli</taxon>
        <taxon>Bacillales</taxon>
        <taxon>Caryophanaceae</taxon>
        <taxon>Viridibacillus</taxon>
    </lineage>
</organism>
<keyword evidence="1" id="KW-1133">Transmembrane helix</keyword>
<dbReference type="AlphaFoldDB" id="A0A0M0LNB8"/>